<evidence type="ECO:0000256" key="8">
    <source>
        <dbReference type="RuleBase" id="RU000629"/>
    </source>
</evidence>
<dbReference type="Pfam" id="PF01093">
    <property type="entry name" value="Clusterin"/>
    <property type="match status" value="2"/>
</dbReference>
<evidence type="ECO:0000256" key="2">
    <source>
        <dbReference type="ARBA" id="ARBA00010069"/>
    </source>
</evidence>
<dbReference type="InParanoid" id="A0A6J2VPY8"/>
<feature type="domain" description="Clusterin N-terminal" evidence="11">
    <location>
        <begin position="15"/>
        <end position="257"/>
    </location>
</feature>
<keyword evidence="13" id="KW-1185">Reference proteome</keyword>
<dbReference type="PANTHER" id="PTHR10970:SF2">
    <property type="entry name" value="CLUSTERIN-LIKE PROTEIN 1"/>
    <property type="match status" value="1"/>
</dbReference>
<protein>
    <recommendedName>
        <fullName evidence="8">Clusterin</fullName>
    </recommendedName>
</protein>
<name>A0A6J2VPY8_CHACN</name>
<dbReference type="PANTHER" id="PTHR10970">
    <property type="entry name" value="CLUSTERIN"/>
    <property type="match status" value="1"/>
</dbReference>
<dbReference type="AlphaFoldDB" id="A0A6J2VPY8"/>
<dbReference type="GeneID" id="115816192"/>
<proteinExistence type="inferred from homology"/>
<dbReference type="InterPro" id="IPR016014">
    <property type="entry name" value="Clusterin_N"/>
</dbReference>
<accession>A0A6J2VPY8</accession>
<reference evidence="14" key="1">
    <citation type="submission" date="2025-08" db="UniProtKB">
        <authorList>
            <consortium name="RefSeq"/>
        </authorList>
    </citation>
    <scope>IDENTIFICATION</scope>
</reference>
<feature type="coiled-coil region" evidence="9">
    <location>
        <begin position="45"/>
        <end position="93"/>
    </location>
</feature>
<dbReference type="InterPro" id="IPR016015">
    <property type="entry name" value="Clusterin_C"/>
</dbReference>
<dbReference type="OrthoDB" id="9894485at2759"/>
<keyword evidence="6" id="KW-1015">Disulfide bond</keyword>
<evidence type="ECO:0000259" key="11">
    <source>
        <dbReference type="SMART" id="SM00030"/>
    </source>
</evidence>
<organism evidence="13 14">
    <name type="scientific">Chanos chanos</name>
    <name type="common">Milkfish</name>
    <name type="synonym">Mugil chanos</name>
    <dbReference type="NCBI Taxonomy" id="29144"/>
    <lineage>
        <taxon>Eukaryota</taxon>
        <taxon>Metazoa</taxon>
        <taxon>Chordata</taxon>
        <taxon>Craniata</taxon>
        <taxon>Vertebrata</taxon>
        <taxon>Euteleostomi</taxon>
        <taxon>Actinopterygii</taxon>
        <taxon>Neopterygii</taxon>
        <taxon>Teleostei</taxon>
        <taxon>Ostariophysi</taxon>
        <taxon>Gonorynchiformes</taxon>
        <taxon>Chanidae</taxon>
        <taxon>Chanos</taxon>
    </lineage>
</organism>
<dbReference type="GO" id="GO:0005634">
    <property type="term" value="C:nucleus"/>
    <property type="evidence" value="ECO:0007669"/>
    <property type="project" value="TreeGrafter"/>
</dbReference>
<sequence>MAFVLLNSFMGSAAGKKVDDNDDEVLSAKGQQYVDEEIKRALFGVKHMKEVMDREENKHEQLIKTLKTSYEKKMGVEQLVQEAEQKLLEAEQDCHDRLRPMWEECRLCLEDRCRIFYTSTCRRSYTAFTVQVEEMFRRMASQLDQNQDLVFNQNLDILTENQNKTQQYQETEKHDQIQKSNQTHTIAGPGPSGLDQDLVWVKTSFGRIQVAVDSLYADSLALVSAMRRELGPAFYAAFTTEVQPGPPLLAGIAQTGAPQEGMDLSRALGSFVELGRSVLHEVSSAITEVFDEDEESIGEGPTQRGSGWLPAWAFPSKQLCRHLRRQASECRQLKSQCENCQEALLTECPTVPQFYTELGEITLLMNESRRQYEEFLQVIHTYTEDTRRWAESAMGKHAWITHIADGSTPPHIFSLIKVVLGNTGATVEVSVLDSPVLSVTVPAGLEESEPAFIQYIAQEALLAYKQTLSSSTLR</sequence>
<comment type="similarity">
    <text evidence="2 8">Belongs to the clusterin family.</text>
</comment>
<evidence type="ECO:0000256" key="6">
    <source>
        <dbReference type="ARBA" id="ARBA00023157"/>
    </source>
</evidence>
<feature type="domain" description="Clusterin C-terminal" evidence="12">
    <location>
        <begin position="260"/>
        <end position="465"/>
    </location>
</feature>
<keyword evidence="3" id="KW-0964">Secreted</keyword>
<evidence type="ECO:0000256" key="9">
    <source>
        <dbReference type="SAM" id="Coils"/>
    </source>
</evidence>
<dbReference type="InterPro" id="IPR000753">
    <property type="entry name" value="Clusterin-like"/>
</dbReference>
<evidence type="ECO:0000256" key="4">
    <source>
        <dbReference type="ARBA" id="ARBA00022729"/>
    </source>
</evidence>
<evidence type="ECO:0000256" key="3">
    <source>
        <dbReference type="ARBA" id="ARBA00022525"/>
    </source>
</evidence>
<evidence type="ECO:0000256" key="10">
    <source>
        <dbReference type="SAM" id="SignalP"/>
    </source>
</evidence>
<evidence type="ECO:0000313" key="13">
    <source>
        <dbReference type="Proteomes" id="UP000504632"/>
    </source>
</evidence>
<dbReference type="RefSeq" id="XP_030635020.1">
    <property type="nucleotide sequence ID" value="XM_030779160.1"/>
</dbReference>
<dbReference type="GO" id="GO:0051787">
    <property type="term" value="F:misfolded protein binding"/>
    <property type="evidence" value="ECO:0007669"/>
    <property type="project" value="TreeGrafter"/>
</dbReference>
<evidence type="ECO:0000313" key="14">
    <source>
        <dbReference type="RefSeq" id="XP_030635020.1"/>
    </source>
</evidence>
<keyword evidence="4 10" id="KW-0732">Signal</keyword>
<dbReference type="SMART" id="SM00035">
    <property type="entry name" value="CLa"/>
    <property type="match status" value="1"/>
</dbReference>
<dbReference type="SMART" id="SM00030">
    <property type="entry name" value="CLb"/>
    <property type="match status" value="1"/>
</dbReference>
<gene>
    <name evidence="14" type="primary">LOC115816192</name>
</gene>
<keyword evidence="5 9" id="KW-0175">Coiled coil</keyword>
<evidence type="ECO:0000256" key="7">
    <source>
        <dbReference type="ARBA" id="ARBA00023180"/>
    </source>
</evidence>
<keyword evidence="7" id="KW-0325">Glycoprotein</keyword>
<evidence type="ECO:0000259" key="12">
    <source>
        <dbReference type="SMART" id="SM00035"/>
    </source>
</evidence>
<comment type="subcellular location">
    <subcellularLocation>
        <location evidence="1">Secreted</location>
    </subcellularLocation>
</comment>
<evidence type="ECO:0000256" key="1">
    <source>
        <dbReference type="ARBA" id="ARBA00004613"/>
    </source>
</evidence>
<feature type="chain" id="PRO_5026705757" description="Clusterin" evidence="10">
    <location>
        <begin position="16"/>
        <end position="474"/>
    </location>
</feature>
<dbReference type="Proteomes" id="UP000504632">
    <property type="component" value="Chromosome 7"/>
</dbReference>
<dbReference type="GO" id="GO:0005615">
    <property type="term" value="C:extracellular space"/>
    <property type="evidence" value="ECO:0007669"/>
    <property type="project" value="TreeGrafter"/>
</dbReference>
<evidence type="ECO:0000256" key="5">
    <source>
        <dbReference type="ARBA" id="ARBA00023054"/>
    </source>
</evidence>
<feature type="signal peptide" evidence="10">
    <location>
        <begin position="1"/>
        <end position="15"/>
    </location>
</feature>